<gene>
    <name evidence="2" type="ORF">K432DRAFT_377714</name>
</gene>
<name>A0A8E2EJW9_9PEZI</name>
<dbReference type="InterPro" id="IPR025040">
    <property type="entry name" value="DUF3984"/>
</dbReference>
<feature type="region of interest" description="Disordered" evidence="1">
    <location>
        <begin position="349"/>
        <end position="385"/>
    </location>
</feature>
<keyword evidence="3" id="KW-1185">Reference proteome</keyword>
<feature type="region of interest" description="Disordered" evidence="1">
    <location>
        <begin position="303"/>
        <end position="333"/>
    </location>
</feature>
<dbReference type="EMBL" id="KV744820">
    <property type="protein sequence ID" value="OCK85360.1"/>
    <property type="molecule type" value="Genomic_DNA"/>
</dbReference>
<evidence type="ECO:0000256" key="1">
    <source>
        <dbReference type="SAM" id="MobiDB-lite"/>
    </source>
</evidence>
<dbReference type="AlphaFoldDB" id="A0A8E2EJW9"/>
<feature type="region of interest" description="Disordered" evidence="1">
    <location>
        <begin position="216"/>
        <end position="235"/>
    </location>
</feature>
<dbReference type="Pfam" id="PF13136">
    <property type="entry name" value="DUF3984"/>
    <property type="match status" value="2"/>
</dbReference>
<sequence>MDPPRSSSRSRRSFPNLHHLSLAPLSSKYHIDDSTPASPSEDPARAPRTSYIQGKSTPSTPGILNLSPSRSKGFAYEGYVPSTDTPERDIRAIPKAKSSSALLPVPRIQPHGPHHKRKGVASVPLHLPPSRHHTTEPSDEWLHRAGLAIADEMRESKGQSWLVRRASSTSLVHQSDGFEEHPSHREGHLTLLSGEHFADDECSPVTPRLLSRFGSRAGSGVASARNSRRGSRVGSRIELIAPSGLQLGDDQYLGEEMVEPDFVEPDDESVGDEEEVARLARERGFGLGGWVDRLIGWTLFKVEEDGEETDDDDDDDDDEGDTERDESLTNEQIRLRKEVEARRKKLEREAIVAASAASPSEKREPSERKETAETQPLPGDEEGGWQDAAWLLSVASKVLL</sequence>
<proteinExistence type="predicted"/>
<reference evidence="2 3" key="1">
    <citation type="journal article" date="2016" name="Nat. Commun.">
        <title>Ectomycorrhizal ecology is imprinted in the genome of the dominant symbiotic fungus Cenococcum geophilum.</title>
        <authorList>
            <consortium name="DOE Joint Genome Institute"/>
            <person name="Peter M."/>
            <person name="Kohler A."/>
            <person name="Ohm R.A."/>
            <person name="Kuo A."/>
            <person name="Krutzmann J."/>
            <person name="Morin E."/>
            <person name="Arend M."/>
            <person name="Barry K.W."/>
            <person name="Binder M."/>
            <person name="Choi C."/>
            <person name="Clum A."/>
            <person name="Copeland A."/>
            <person name="Grisel N."/>
            <person name="Haridas S."/>
            <person name="Kipfer T."/>
            <person name="LaButti K."/>
            <person name="Lindquist E."/>
            <person name="Lipzen A."/>
            <person name="Maire R."/>
            <person name="Meier B."/>
            <person name="Mihaltcheva S."/>
            <person name="Molinier V."/>
            <person name="Murat C."/>
            <person name="Poggeler S."/>
            <person name="Quandt C.A."/>
            <person name="Sperisen C."/>
            <person name="Tritt A."/>
            <person name="Tisserant E."/>
            <person name="Crous P.W."/>
            <person name="Henrissat B."/>
            <person name="Nehls U."/>
            <person name="Egli S."/>
            <person name="Spatafora J.W."/>
            <person name="Grigoriev I.V."/>
            <person name="Martin F.M."/>
        </authorList>
    </citation>
    <scope>NUCLEOTIDE SEQUENCE [LARGE SCALE GENOMIC DNA]</scope>
    <source>
        <strain evidence="2 3">CBS 459.81</strain>
    </source>
</reference>
<dbReference type="Proteomes" id="UP000250266">
    <property type="component" value="Unassembled WGS sequence"/>
</dbReference>
<feature type="compositionally biased region" description="Polar residues" evidence="1">
    <location>
        <begin position="50"/>
        <end position="70"/>
    </location>
</feature>
<evidence type="ECO:0000313" key="2">
    <source>
        <dbReference type="EMBL" id="OCK85360.1"/>
    </source>
</evidence>
<feature type="compositionally biased region" description="Basic and acidic residues" evidence="1">
    <location>
        <begin position="360"/>
        <end position="372"/>
    </location>
</feature>
<feature type="compositionally biased region" description="Acidic residues" evidence="1">
    <location>
        <begin position="304"/>
        <end position="324"/>
    </location>
</feature>
<accession>A0A8E2EJW9</accession>
<organism evidence="2 3">
    <name type="scientific">Lepidopterella palustris CBS 459.81</name>
    <dbReference type="NCBI Taxonomy" id="1314670"/>
    <lineage>
        <taxon>Eukaryota</taxon>
        <taxon>Fungi</taxon>
        <taxon>Dikarya</taxon>
        <taxon>Ascomycota</taxon>
        <taxon>Pezizomycotina</taxon>
        <taxon>Dothideomycetes</taxon>
        <taxon>Pleosporomycetidae</taxon>
        <taxon>Mytilinidiales</taxon>
        <taxon>Argynnaceae</taxon>
        <taxon>Lepidopterella</taxon>
    </lineage>
</organism>
<dbReference type="OrthoDB" id="5339776at2759"/>
<evidence type="ECO:0000313" key="3">
    <source>
        <dbReference type="Proteomes" id="UP000250266"/>
    </source>
</evidence>
<feature type="compositionally biased region" description="Low complexity" evidence="1">
    <location>
        <begin position="216"/>
        <end position="225"/>
    </location>
</feature>
<protein>
    <submittedName>
        <fullName evidence="2">Uncharacterized protein</fullName>
    </submittedName>
</protein>
<feature type="region of interest" description="Disordered" evidence="1">
    <location>
        <begin position="1"/>
        <end position="139"/>
    </location>
</feature>